<dbReference type="EMBL" id="JABBNB010000001">
    <property type="protein sequence ID" value="NMN99608.1"/>
    <property type="molecule type" value="Genomic_DNA"/>
</dbReference>
<dbReference type="PROSITE" id="PS51197">
    <property type="entry name" value="HTH_RRF2_2"/>
    <property type="match status" value="1"/>
</dbReference>
<keyword evidence="1" id="KW-0238">DNA-binding</keyword>
<reference evidence="3 4" key="1">
    <citation type="submission" date="2020-04" db="EMBL/GenBank/DDBJ databases">
        <title>Gordonia sp. nov. TBRC 11910.</title>
        <authorList>
            <person name="Suriyachadkun C."/>
        </authorList>
    </citation>
    <scope>NUCLEOTIDE SEQUENCE [LARGE SCALE GENOMIC DNA]</scope>
    <source>
        <strain evidence="3 4">TBRC 11910</strain>
    </source>
</reference>
<dbReference type="InterPro" id="IPR036388">
    <property type="entry name" value="WH-like_DNA-bd_sf"/>
</dbReference>
<organism evidence="3 4">
    <name type="scientific">Gordonia asplenii</name>
    <dbReference type="NCBI Taxonomy" id="2725283"/>
    <lineage>
        <taxon>Bacteria</taxon>
        <taxon>Bacillati</taxon>
        <taxon>Actinomycetota</taxon>
        <taxon>Actinomycetes</taxon>
        <taxon>Mycobacteriales</taxon>
        <taxon>Gordoniaceae</taxon>
        <taxon>Gordonia</taxon>
    </lineage>
</organism>
<dbReference type="Pfam" id="PF02082">
    <property type="entry name" value="Rrf2"/>
    <property type="match status" value="1"/>
</dbReference>
<dbReference type="InterPro" id="IPR036390">
    <property type="entry name" value="WH_DNA-bd_sf"/>
</dbReference>
<dbReference type="InterPro" id="IPR000944">
    <property type="entry name" value="Tscrpt_reg_Rrf2"/>
</dbReference>
<sequence length="149" mass="16258">MELTRFTDVGLRIVMRLAADDEPVTSRTISEQLAVPYSHVAKVVARLAELGVVHARRGRTGGLAITALGRTVRVGWLARELEGTAPVVDCDHPQPCPLRASCILKSALAQAQSAFYDDLDRHTVNDLVTPRTVALLLPRRRGETTPAVR</sequence>
<comment type="caution">
    <text evidence="3">The sequence shown here is derived from an EMBL/GenBank/DDBJ whole genome shotgun (WGS) entry which is preliminary data.</text>
</comment>
<dbReference type="RefSeq" id="WP_170192133.1">
    <property type="nucleotide sequence ID" value="NZ_JABBNB010000001.1"/>
</dbReference>
<dbReference type="GO" id="GO:0003700">
    <property type="term" value="F:DNA-binding transcription factor activity"/>
    <property type="evidence" value="ECO:0007669"/>
    <property type="project" value="TreeGrafter"/>
</dbReference>
<keyword evidence="4" id="KW-1185">Reference proteome</keyword>
<dbReference type="SUPFAM" id="SSF46785">
    <property type="entry name" value="Winged helix' DNA-binding domain"/>
    <property type="match status" value="1"/>
</dbReference>
<evidence type="ECO:0000256" key="1">
    <source>
        <dbReference type="ARBA" id="ARBA00023125"/>
    </source>
</evidence>
<dbReference type="NCBIfam" id="TIGR00738">
    <property type="entry name" value="rrf2_super"/>
    <property type="match status" value="1"/>
</dbReference>
<dbReference type="PANTHER" id="PTHR33221">
    <property type="entry name" value="WINGED HELIX-TURN-HELIX TRANSCRIPTIONAL REGULATOR, RRF2 FAMILY"/>
    <property type="match status" value="1"/>
</dbReference>
<protein>
    <submittedName>
        <fullName evidence="3">Rrf2 family transcriptional regulator</fullName>
    </submittedName>
</protein>
<dbReference type="Proteomes" id="UP000550729">
    <property type="component" value="Unassembled WGS sequence"/>
</dbReference>
<proteinExistence type="predicted"/>
<evidence type="ECO:0000313" key="3">
    <source>
        <dbReference type="EMBL" id="NMN99608.1"/>
    </source>
</evidence>
<evidence type="ECO:0000313" key="4">
    <source>
        <dbReference type="Proteomes" id="UP000550729"/>
    </source>
</evidence>
<dbReference type="GO" id="GO:0005829">
    <property type="term" value="C:cytosol"/>
    <property type="evidence" value="ECO:0007669"/>
    <property type="project" value="TreeGrafter"/>
</dbReference>
<gene>
    <name evidence="3" type="ORF">HH308_00045</name>
</gene>
<comment type="cofactor">
    <cofactor evidence="2">
        <name>[2Fe-2S] cluster</name>
        <dbReference type="ChEBI" id="CHEBI:190135"/>
    </cofactor>
</comment>
<dbReference type="Gene3D" id="1.10.10.10">
    <property type="entry name" value="Winged helix-like DNA-binding domain superfamily/Winged helix DNA-binding domain"/>
    <property type="match status" value="1"/>
</dbReference>
<accession>A0A848KNR9</accession>
<dbReference type="AlphaFoldDB" id="A0A848KNR9"/>
<evidence type="ECO:0000256" key="2">
    <source>
        <dbReference type="ARBA" id="ARBA00034078"/>
    </source>
</evidence>
<dbReference type="GO" id="GO:0003677">
    <property type="term" value="F:DNA binding"/>
    <property type="evidence" value="ECO:0007669"/>
    <property type="project" value="UniProtKB-KW"/>
</dbReference>
<name>A0A848KNR9_9ACTN</name>
<dbReference type="PANTHER" id="PTHR33221:SF4">
    <property type="entry name" value="HTH-TYPE TRANSCRIPTIONAL REPRESSOR NSRR"/>
    <property type="match status" value="1"/>
</dbReference>